<proteinExistence type="predicted"/>
<reference evidence="2 3" key="1">
    <citation type="submission" date="2016-05" db="EMBL/GenBank/DDBJ databases">
        <title>A degradative enzymes factory behind the ericoid mycorrhizal symbiosis.</title>
        <authorList>
            <consortium name="DOE Joint Genome Institute"/>
            <person name="Martino E."/>
            <person name="Morin E."/>
            <person name="Grelet G."/>
            <person name="Kuo A."/>
            <person name="Kohler A."/>
            <person name="Daghino S."/>
            <person name="Barry K."/>
            <person name="Choi C."/>
            <person name="Cichocki N."/>
            <person name="Clum A."/>
            <person name="Copeland A."/>
            <person name="Hainaut M."/>
            <person name="Haridas S."/>
            <person name="Labutti K."/>
            <person name="Lindquist E."/>
            <person name="Lipzen A."/>
            <person name="Khouja H.-R."/>
            <person name="Murat C."/>
            <person name="Ohm R."/>
            <person name="Olson A."/>
            <person name="Spatafora J."/>
            <person name="Veneault-Fourrey C."/>
            <person name="Henrissat B."/>
            <person name="Grigoriev I."/>
            <person name="Martin F."/>
            <person name="Perotto S."/>
        </authorList>
    </citation>
    <scope>NUCLEOTIDE SEQUENCE [LARGE SCALE GENOMIC DNA]</scope>
    <source>
        <strain evidence="2 3">UAMH 7357</strain>
    </source>
</reference>
<evidence type="ECO:0000313" key="3">
    <source>
        <dbReference type="Proteomes" id="UP000235672"/>
    </source>
</evidence>
<organism evidence="2 3">
    <name type="scientific">Hyaloscypha hepaticicola</name>
    <dbReference type="NCBI Taxonomy" id="2082293"/>
    <lineage>
        <taxon>Eukaryota</taxon>
        <taxon>Fungi</taxon>
        <taxon>Dikarya</taxon>
        <taxon>Ascomycota</taxon>
        <taxon>Pezizomycotina</taxon>
        <taxon>Leotiomycetes</taxon>
        <taxon>Helotiales</taxon>
        <taxon>Hyaloscyphaceae</taxon>
        <taxon>Hyaloscypha</taxon>
    </lineage>
</organism>
<gene>
    <name evidence="2" type="ORF">NA56DRAFT_71315</name>
</gene>
<dbReference type="AlphaFoldDB" id="A0A2J6QAZ0"/>
<dbReference type="Proteomes" id="UP000235672">
    <property type="component" value="Unassembled WGS sequence"/>
</dbReference>
<dbReference type="OrthoDB" id="3562339at2759"/>
<accession>A0A2J6QAZ0</accession>
<name>A0A2J6QAZ0_9HELO</name>
<protein>
    <submittedName>
        <fullName evidence="2">Uncharacterized protein</fullName>
    </submittedName>
</protein>
<feature type="region of interest" description="Disordered" evidence="1">
    <location>
        <begin position="352"/>
        <end position="373"/>
    </location>
</feature>
<evidence type="ECO:0000256" key="1">
    <source>
        <dbReference type="SAM" id="MobiDB-lite"/>
    </source>
</evidence>
<evidence type="ECO:0000313" key="2">
    <source>
        <dbReference type="EMBL" id="PMD23431.1"/>
    </source>
</evidence>
<sequence length="496" mass="55153">MTHSAQRQIYLMSPPSRRPKKSEESEAKKCLGCLVQRKPCVYGTHKTGSCVTCGNLKFMDCPPFWGFFNEALGIHMLDMMRTSYALLTSDESVVEITVRTSNSSPDLQIRLMESELLPSNADSLKKYFDQTVLQPCILNIGYRTAPTSLIRSALYGRVYLMFLSPCHIMEGEESFSNWKQLMNFVLTRLSESISEVVDGFNKGHAQDDKPYWSDAAIALSILLYGLRHAQEVLEDPTTQPICNDPQLVCLLVERIKSTMAHLTHLLHPQNLRCDREWASALVGSLEELQSNTKISFLSIKTTKEAVPMSARSLSLSSFGSASMVDTQTPPSSIAATPPGSLDIFKSDTSIGNEWHGTTHRPSLEPSRKMPTPPYDQSQGIDIFNSILPPSDITWGQNMSPPFPISPYGKTIDKSKFSTSLTSDTSYGNSHGTLTSPHPIPDWQVLGMSKDILSETGDKSYPHVLFARPSDADGPAEGTSDQYFYSLFPDLQYPFTF</sequence>
<keyword evidence="3" id="KW-1185">Reference proteome</keyword>
<feature type="region of interest" description="Disordered" evidence="1">
    <location>
        <begin position="1"/>
        <end position="23"/>
    </location>
</feature>
<dbReference type="EMBL" id="KZ613475">
    <property type="protein sequence ID" value="PMD23431.1"/>
    <property type="molecule type" value="Genomic_DNA"/>
</dbReference>